<proteinExistence type="predicted"/>
<dbReference type="RefSeq" id="WP_380906021.1">
    <property type="nucleotide sequence ID" value="NZ_JBHUEG010000019.1"/>
</dbReference>
<protein>
    <submittedName>
        <fullName evidence="2">HEAT repeat domain-containing protein</fullName>
    </submittedName>
</protein>
<accession>A0ABW5KL59</accession>
<keyword evidence="3" id="KW-1185">Reference proteome</keyword>
<name>A0ABW5KL59_9SPHI</name>
<gene>
    <name evidence="2" type="ORF">ACFSR5_18800</name>
</gene>
<keyword evidence="1" id="KW-0472">Membrane</keyword>
<keyword evidence="1" id="KW-0812">Transmembrane</keyword>
<evidence type="ECO:0000313" key="2">
    <source>
        <dbReference type="EMBL" id="MFD2549701.1"/>
    </source>
</evidence>
<evidence type="ECO:0000313" key="3">
    <source>
        <dbReference type="Proteomes" id="UP001597545"/>
    </source>
</evidence>
<dbReference type="EMBL" id="JBHULR010000020">
    <property type="protein sequence ID" value="MFD2549701.1"/>
    <property type="molecule type" value="Genomic_DNA"/>
</dbReference>
<keyword evidence="1" id="KW-1133">Transmembrane helix</keyword>
<reference evidence="3" key="1">
    <citation type="journal article" date="2019" name="Int. J. Syst. Evol. Microbiol.">
        <title>The Global Catalogue of Microorganisms (GCM) 10K type strain sequencing project: providing services to taxonomists for standard genome sequencing and annotation.</title>
        <authorList>
            <consortium name="The Broad Institute Genomics Platform"/>
            <consortium name="The Broad Institute Genome Sequencing Center for Infectious Disease"/>
            <person name="Wu L."/>
            <person name="Ma J."/>
        </authorList>
    </citation>
    <scope>NUCLEOTIDE SEQUENCE [LARGE SCALE GENOMIC DNA]</scope>
    <source>
        <strain evidence="3">KCTC 42662</strain>
    </source>
</reference>
<organism evidence="2 3">
    <name type="scientific">Sphingobacterium suaedae</name>
    <dbReference type="NCBI Taxonomy" id="1686402"/>
    <lineage>
        <taxon>Bacteria</taxon>
        <taxon>Pseudomonadati</taxon>
        <taxon>Bacteroidota</taxon>
        <taxon>Sphingobacteriia</taxon>
        <taxon>Sphingobacteriales</taxon>
        <taxon>Sphingobacteriaceae</taxon>
        <taxon>Sphingobacterium</taxon>
    </lineage>
</organism>
<dbReference type="Gene3D" id="1.25.10.10">
    <property type="entry name" value="Leucine-rich Repeat Variant"/>
    <property type="match status" value="1"/>
</dbReference>
<dbReference type="Proteomes" id="UP001597545">
    <property type="component" value="Unassembled WGS sequence"/>
</dbReference>
<dbReference type="SUPFAM" id="SSF48371">
    <property type="entry name" value="ARM repeat"/>
    <property type="match status" value="1"/>
</dbReference>
<feature type="transmembrane region" description="Helical" evidence="1">
    <location>
        <begin position="12"/>
        <end position="33"/>
    </location>
</feature>
<sequence>MLQRITIHELIIAIVIVLILVLLLIIFVLFYSFHKYKILHDRQVWTQMIEQKVTEAIVEGNAVVRSDTLFRKFLQEPSFRSVFLAVLVASERKFSGGARTEVNQLFHTFQLEEEAWRKIRQRKAYLIAGGIQELTAMGVKDAISDIAKFVHHADRQIYQEAQYALVRFNGFDGLLFLDTVTRPLSDWQQLRLLRSIEGIPDEHLNRLSGWISSSNESVVVFSLRLMRKFRLLTFYDQVLTLLTHAKTTVRVQAVRTLQALENAATVGQLIDLFPEQSEEVQLEILRALKFSRSRLSIPFLQRQLVEHAFVSIKISAAEILVSLGQQTYLRDMAANDATPPQLIHIIKHALQEKTW</sequence>
<dbReference type="InterPro" id="IPR011989">
    <property type="entry name" value="ARM-like"/>
</dbReference>
<evidence type="ECO:0000256" key="1">
    <source>
        <dbReference type="SAM" id="Phobius"/>
    </source>
</evidence>
<comment type="caution">
    <text evidence="2">The sequence shown here is derived from an EMBL/GenBank/DDBJ whole genome shotgun (WGS) entry which is preliminary data.</text>
</comment>
<dbReference type="InterPro" id="IPR016024">
    <property type="entry name" value="ARM-type_fold"/>
</dbReference>